<evidence type="ECO:0000256" key="7">
    <source>
        <dbReference type="RuleBase" id="RU369112"/>
    </source>
</evidence>
<dbReference type="GO" id="GO:0010629">
    <property type="term" value="P:negative regulation of gene expression"/>
    <property type="evidence" value="ECO:0007669"/>
    <property type="project" value="Ensembl"/>
</dbReference>
<evidence type="ECO:0000256" key="1">
    <source>
        <dbReference type="ARBA" id="ARBA00003962"/>
    </source>
</evidence>
<evidence type="ECO:0000256" key="5">
    <source>
        <dbReference type="ARBA" id="ARBA00022702"/>
    </source>
</evidence>
<evidence type="ECO:0000256" key="3">
    <source>
        <dbReference type="ARBA" id="ARBA00011748"/>
    </source>
</evidence>
<comment type="similarity">
    <text evidence="2 7">Belongs to the stanniocalcin family.</text>
</comment>
<keyword evidence="9" id="KW-1185">Reference proteome</keyword>
<dbReference type="Proteomes" id="UP000264840">
    <property type="component" value="Unplaced"/>
</dbReference>
<dbReference type="GO" id="GO:0034765">
    <property type="term" value="P:regulation of monoatomic ion transmembrane transport"/>
    <property type="evidence" value="ECO:0007669"/>
    <property type="project" value="Ensembl"/>
</dbReference>
<dbReference type="GO" id="GO:0045892">
    <property type="term" value="P:negative regulation of DNA-templated transcription"/>
    <property type="evidence" value="ECO:0007669"/>
    <property type="project" value="Ensembl"/>
</dbReference>
<evidence type="ECO:0000256" key="6">
    <source>
        <dbReference type="ARBA" id="ARBA00023157"/>
    </source>
</evidence>
<evidence type="ECO:0000256" key="2">
    <source>
        <dbReference type="ARBA" id="ARBA00008693"/>
    </source>
</evidence>
<comment type="subunit">
    <text evidence="3 7">Homodimer; disulfide-linked.</text>
</comment>
<evidence type="ECO:0000313" key="8">
    <source>
        <dbReference type="Ensembl" id="ENSHBUP00000032901.1"/>
    </source>
</evidence>
<dbReference type="AlphaFoldDB" id="A0A3Q2X2S9"/>
<reference evidence="8" key="2">
    <citation type="submission" date="2025-09" db="UniProtKB">
        <authorList>
            <consortium name="Ensembl"/>
        </authorList>
    </citation>
    <scope>IDENTIFICATION</scope>
</reference>
<name>A0A3Q2X2S9_HAPBU</name>
<evidence type="ECO:0000313" key="9">
    <source>
        <dbReference type="Proteomes" id="UP000264840"/>
    </source>
</evidence>
<dbReference type="GO" id="GO:0006874">
    <property type="term" value="P:intracellular calcium ion homeostasis"/>
    <property type="evidence" value="ECO:0007669"/>
    <property type="project" value="UniProtKB-UniRule"/>
</dbReference>
<dbReference type="PANTHER" id="PTHR11245">
    <property type="entry name" value="STANNIOCALCIN"/>
    <property type="match status" value="1"/>
</dbReference>
<dbReference type="STRING" id="8153.ENSHBUP00000032901"/>
<accession>A0A3Q2X2S9</accession>
<protein>
    <recommendedName>
        <fullName evidence="4 7">Stanniocalcin</fullName>
        <shortName evidence="7">STC</shortName>
    </recommendedName>
    <alternativeName>
        <fullName evidence="7">Corpuscles of Stannius protein</fullName>
    </alternativeName>
</protein>
<evidence type="ECO:0000256" key="4">
    <source>
        <dbReference type="ARBA" id="ARBA00017831"/>
    </source>
</evidence>
<dbReference type="Ensembl" id="ENSHBUT00000034657.1">
    <property type="protein sequence ID" value="ENSHBUP00000032901.1"/>
    <property type="gene ID" value="ENSHBUG00000019498.1"/>
</dbReference>
<dbReference type="Pfam" id="PF03298">
    <property type="entry name" value="Stanniocalcin"/>
    <property type="match status" value="1"/>
</dbReference>
<keyword evidence="6 7" id="KW-1015">Disulfide bond</keyword>
<organism evidence="8 9">
    <name type="scientific">Haplochromis burtoni</name>
    <name type="common">Burton's mouthbrooder</name>
    <name type="synonym">Chromis burtoni</name>
    <dbReference type="NCBI Taxonomy" id="8153"/>
    <lineage>
        <taxon>Eukaryota</taxon>
        <taxon>Metazoa</taxon>
        <taxon>Chordata</taxon>
        <taxon>Craniata</taxon>
        <taxon>Vertebrata</taxon>
        <taxon>Euteleostomi</taxon>
        <taxon>Actinopterygii</taxon>
        <taxon>Neopterygii</taxon>
        <taxon>Teleostei</taxon>
        <taxon>Neoteleostei</taxon>
        <taxon>Acanthomorphata</taxon>
        <taxon>Ovalentaria</taxon>
        <taxon>Cichlomorphae</taxon>
        <taxon>Cichliformes</taxon>
        <taxon>Cichlidae</taxon>
        <taxon>African cichlids</taxon>
        <taxon>Pseudocrenilabrinae</taxon>
        <taxon>Haplochromini</taxon>
        <taxon>Haplochromis</taxon>
    </lineage>
</organism>
<dbReference type="InterPro" id="IPR004978">
    <property type="entry name" value="Stanniocalcin"/>
</dbReference>
<sequence length="302" mass="33490">MYCFLKGWGVIISVPVWSTDNFRKLPVLPICKNIIYASLFSIQIIFSFHLFASYSSHICPICDCLMGQSSGKLCESSVKHVCVFAADVARCLSGAVTVGCGFFSCLENSTCDTDGMHELCELFLHTAASFNTEGKTFVKKSLHCMSQGISGKVFQSIRRCNIFQRMIAEVQEECYTSLDICTVARMNPDAIGEVVQVPAHFPNRYYSTLLQTLQACDEQTVAAVRAGIVSRLGPDMEIFLQLIQNKPCTADSGSAAYNNPSSWRNMPVFNIQPGFRGRDPTHLFARRSVDSQEEEDGVKAHE</sequence>
<comment type="function">
    <text evidence="1 7">Its primary function is the prevention of hypercalcemia. Upon release into the circulation, it lowers calcium transport by the gills, thereby reducing its rate of influx from the environment into the extracellular compartment. STC also stimulates phosphate reabsorption by renal proximal tubules. The consequence of this action is increased levels of plasma phosphate, which combines with excess calcium and promotes its disposal into bone and scales.</text>
</comment>
<dbReference type="GO" id="GO:0005615">
    <property type="term" value="C:extracellular space"/>
    <property type="evidence" value="ECO:0007669"/>
    <property type="project" value="UniProtKB-UniRule"/>
</dbReference>
<dbReference type="GO" id="GO:0051592">
    <property type="term" value="P:response to calcium ion"/>
    <property type="evidence" value="ECO:0007669"/>
    <property type="project" value="Ensembl"/>
</dbReference>
<dbReference type="GO" id="GO:0035270">
    <property type="term" value="P:endocrine system development"/>
    <property type="evidence" value="ECO:0007669"/>
    <property type="project" value="Ensembl"/>
</dbReference>
<dbReference type="GO" id="GO:0005179">
    <property type="term" value="F:hormone activity"/>
    <property type="evidence" value="ECO:0007669"/>
    <property type="project" value="UniProtKB-KW"/>
</dbReference>
<proteinExistence type="inferred from homology"/>
<dbReference type="PANTHER" id="PTHR11245:SF7">
    <property type="entry name" value="STANNIOCALCIN"/>
    <property type="match status" value="1"/>
</dbReference>
<dbReference type="GeneTree" id="ENSGT00390000005989"/>
<reference evidence="8" key="1">
    <citation type="submission" date="2025-08" db="UniProtKB">
        <authorList>
            <consortium name="Ensembl"/>
        </authorList>
    </citation>
    <scope>IDENTIFICATION</scope>
</reference>
<keyword evidence="5" id="KW-0372">Hormone</keyword>
<comment type="subcellular location">
    <subcellularLocation>
        <location evidence="7">Secreted</location>
    </subcellularLocation>
</comment>
<keyword evidence="7" id="KW-0964">Secreted</keyword>